<dbReference type="GeneID" id="93808964"/>
<keyword evidence="4" id="KW-0690">Ribosome biogenesis</keyword>
<dbReference type="EMBL" id="UGYO01000002">
    <property type="protein sequence ID" value="SUJ09381.1"/>
    <property type="molecule type" value="Genomic_DNA"/>
</dbReference>
<keyword evidence="8" id="KW-1185">Reference proteome</keyword>
<dbReference type="AlphaFoldDB" id="A0A380C0A8"/>
<evidence type="ECO:0000313" key="6">
    <source>
        <dbReference type="EMBL" id="BCV44909.1"/>
    </source>
</evidence>
<evidence type="ECO:0000256" key="2">
    <source>
        <dbReference type="ARBA" id="ARBA00010740"/>
    </source>
</evidence>
<evidence type="ECO:0000256" key="3">
    <source>
        <dbReference type="ARBA" id="ARBA00015716"/>
    </source>
</evidence>
<gene>
    <name evidence="7" type="ORF">NCTC10738_04155</name>
    <name evidence="6" type="ORF">TUM17379_19270</name>
</gene>
<dbReference type="InterPro" id="IPR039255">
    <property type="entry name" value="YceD_bac"/>
</dbReference>
<comment type="similarity">
    <text evidence="2">Belongs to the DUF177 domain family.</text>
</comment>
<sequence length="174" mass="19176">MQTVKIPVSIDPIRAATSRLSYQGVVPGTQLKRLNELCAGDCSDVTVSIECGVDLQGIVYLKGKAVTELTLLCQRCMTLFTTEVTVEFSFSPCRNEAEIDELPDAYDPIECNEIGEVRLHQLIEDELILAMPLIPTHDVDECHTGSKDVAIGEIEAAQEERPNPFAVLEKLKSK</sequence>
<name>A0A380C0A8_9GAMM</name>
<evidence type="ECO:0000313" key="8">
    <source>
        <dbReference type="Proteomes" id="UP000254069"/>
    </source>
</evidence>
<evidence type="ECO:0000313" key="7">
    <source>
        <dbReference type="EMBL" id="SUJ09381.1"/>
    </source>
</evidence>
<dbReference type="GO" id="GO:0042254">
    <property type="term" value="P:ribosome biogenesis"/>
    <property type="evidence" value="ECO:0007669"/>
    <property type="project" value="UniProtKB-KW"/>
</dbReference>
<evidence type="ECO:0000256" key="1">
    <source>
        <dbReference type="ARBA" id="ARBA00002868"/>
    </source>
</evidence>
<dbReference type="RefSeq" id="WP_025009545.1">
    <property type="nucleotide sequence ID" value="NZ_AP024609.1"/>
</dbReference>
<dbReference type="PANTHER" id="PTHR38099">
    <property type="entry name" value="LARGE RIBOSOMAL RNA SUBUNIT ACCUMULATION PROTEIN YCED"/>
    <property type="match status" value="1"/>
</dbReference>
<accession>A0A380C0A8</accession>
<proteinExistence type="inferred from homology"/>
<reference evidence="7 8" key="1">
    <citation type="submission" date="2018-06" db="EMBL/GenBank/DDBJ databases">
        <authorList>
            <consortium name="Pathogen Informatics"/>
            <person name="Doyle S."/>
        </authorList>
    </citation>
    <scope>NUCLEOTIDE SEQUENCE [LARGE SCALE GENOMIC DNA]</scope>
    <source>
        <strain evidence="7 8">NCTC10738</strain>
    </source>
</reference>
<dbReference type="NCBIfam" id="NF008395">
    <property type="entry name" value="PRK11193.1"/>
    <property type="match status" value="1"/>
</dbReference>
<dbReference type="Pfam" id="PF02620">
    <property type="entry name" value="YceD"/>
    <property type="match status" value="1"/>
</dbReference>
<dbReference type="InterPro" id="IPR003772">
    <property type="entry name" value="YceD"/>
</dbReference>
<dbReference type="EMBL" id="AP024613">
    <property type="protein sequence ID" value="BCV44909.1"/>
    <property type="molecule type" value="Genomic_DNA"/>
</dbReference>
<dbReference type="Proteomes" id="UP000254069">
    <property type="component" value="Unassembled WGS sequence"/>
</dbReference>
<evidence type="ECO:0000256" key="4">
    <source>
        <dbReference type="ARBA" id="ARBA00022517"/>
    </source>
</evidence>
<organism evidence="7 8">
    <name type="scientific">Shewanella algae</name>
    <dbReference type="NCBI Taxonomy" id="38313"/>
    <lineage>
        <taxon>Bacteria</taxon>
        <taxon>Pseudomonadati</taxon>
        <taxon>Pseudomonadota</taxon>
        <taxon>Gammaproteobacteria</taxon>
        <taxon>Alteromonadales</taxon>
        <taxon>Shewanellaceae</taxon>
        <taxon>Shewanella</taxon>
    </lineage>
</organism>
<protein>
    <recommendedName>
        <fullName evidence="3">Large ribosomal RNA subunit accumulation protein YceD</fullName>
    </recommendedName>
    <alternativeName>
        <fullName evidence="5">23S rRNA accumulation protein YceD</fullName>
    </alternativeName>
</protein>
<dbReference type="Proteomes" id="UP000825078">
    <property type="component" value="Chromosome"/>
</dbReference>
<dbReference type="PANTHER" id="PTHR38099:SF1">
    <property type="entry name" value="LARGE RIBOSOMAL RNA SUBUNIT ACCUMULATION PROTEIN YCED"/>
    <property type="match status" value="1"/>
</dbReference>
<comment type="function">
    <text evidence="1">Plays a role in synthesis, processing and/or stability of 23S rRNA.</text>
</comment>
<reference evidence="6" key="2">
    <citation type="submission" date="2021-05" db="EMBL/GenBank/DDBJ databases">
        <title>Molecular characterization for Shewanella algae harboring chromosomal blaOXA-55-like strains isolated from clinical and environment sample.</title>
        <authorList>
            <person name="Ohama Y."/>
            <person name="Aoki K."/>
            <person name="Harada S."/>
            <person name="Moriya K."/>
            <person name="Ishii Y."/>
            <person name="Tateda K."/>
        </authorList>
    </citation>
    <scope>NUCLEOTIDE SEQUENCE</scope>
    <source>
        <strain evidence="6">TUM17379</strain>
    </source>
</reference>
<dbReference type="GO" id="GO:0005829">
    <property type="term" value="C:cytosol"/>
    <property type="evidence" value="ECO:0007669"/>
    <property type="project" value="TreeGrafter"/>
</dbReference>
<dbReference type="KEGG" id="salg:BS332_16875"/>
<evidence type="ECO:0000256" key="5">
    <source>
        <dbReference type="ARBA" id="ARBA00031841"/>
    </source>
</evidence>